<name>A0A177DUM1_ALTAL</name>
<proteinExistence type="predicted"/>
<organism evidence="2 3">
    <name type="scientific">Alternaria alternata</name>
    <name type="common">Alternaria rot fungus</name>
    <name type="synonym">Torula alternata</name>
    <dbReference type="NCBI Taxonomy" id="5599"/>
    <lineage>
        <taxon>Eukaryota</taxon>
        <taxon>Fungi</taxon>
        <taxon>Dikarya</taxon>
        <taxon>Ascomycota</taxon>
        <taxon>Pezizomycotina</taxon>
        <taxon>Dothideomycetes</taxon>
        <taxon>Pleosporomycetidae</taxon>
        <taxon>Pleosporales</taxon>
        <taxon>Pleosporineae</taxon>
        <taxon>Pleosporaceae</taxon>
        <taxon>Alternaria</taxon>
        <taxon>Alternaria sect. Alternaria</taxon>
        <taxon>Alternaria alternata complex</taxon>
    </lineage>
</organism>
<reference evidence="2 3" key="1">
    <citation type="submission" date="2016-05" db="EMBL/GenBank/DDBJ databases">
        <title>Comparative analysis of secretome profiles of manganese(II)-oxidizing ascomycete fungi.</title>
        <authorList>
            <consortium name="DOE Joint Genome Institute"/>
            <person name="Zeiner C.A."/>
            <person name="Purvine S.O."/>
            <person name="Zink E.M."/>
            <person name="Wu S."/>
            <person name="Pasa-Tolic L."/>
            <person name="Chaput D.L."/>
            <person name="Haridas S."/>
            <person name="Grigoriev I.V."/>
            <person name="Santelli C.M."/>
            <person name="Hansel C.M."/>
        </authorList>
    </citation>
    <scope>NUCLEOTIDE SEQUENCE [LARGE SCALE GENOMIC DNA]</scope>
    <source>
        <strain evidence="2 3">SRC1lrK2f</strain>
    </source>
</reference>
<accession>A0A177DUM1</accession>
<dbReference type="GeneID" id="29118318"/>
<dbReference type="Proteomes" id="UP000077248">
    <property type="component" value="Unassembled WGS sequence"/>
</dbReference>
<keyword evidence="1" id="KW-0732">Signal</keyword>
<dbReference type="KEGG" id="aalt:CC77DRAFT_675910"/>
<sequence length="146" mass="15291">MRPILLSLGMAHCHACCPMLWYEVEPPSSLRCIPHSGVATSVSSLASSNRSLGKLDMSLLDNVGLSKEKRGFVAGTTAVTDELTRHASDVGLFRAGQSGTSQMSDDAKGIGLSESKVVLCAPFVLTSAWVEAALSAAPLLSSVSRK</sequence>
<dbReference type="AlphaFoldDB" id="A0A177DUM1"/>
<feature type="signal peptide" evidence="1">
    <location>
        <begin position="1"/>
        <end position="15"/>
    </location>
</feature>
<evidence type="ECO:0000256" key="1">
    <source>
        <dbReference type="SAM" id="SignalP"/>
    </source>
</evidence>
<dbReference type="EMBL" id="KV441473">
    <property type="protein sequence ID" value="OAG22920.1"/>
    <property type="molecule type" value="Genomic_DNA"/>
</dbReference>
<keyword evidence="3" id="KW-1185">Reference proteome</keyword>
<evidence type="ECO:0000313" key="3">
    <source>
        <dbReference type="Proteomes" id="UP000077248"/>
    </source>
</evidence>
<evidence type="ECO:0000313" key="2">
    <source>
        <dbReference type="EMBL" id="OAG22920.1"/>
    </source>
</evidence>
<gene>
    <name evidence="2" type="ORF">CC77DRAFT_675910</name>
</gene>
<feature type="chain" id="PRO_5013153444" evidence="1">
    <location>
        <begin position="16"/>
        <end position="146"/>
    </location>
</feature>
<dbReference type="RefSeq" id="XP_018388341.1">
    <property type="nucleotide sequence ID" value="XM_018532724.1"/>
</dbReference>
<dbReference type="VEuPathDB" id="FungiDB:CC77DRAFT_675910"/>
<protein>
    <submittedName>
        <fullName evidence="2">Uncharacterized protein</fullName>
    </submittedName>
</protein>